<comment type="caution">
    <text evidence="2">The sequence shown here is derived from an EMBL/GenBank/DDBJ whole genome shotgun (WGS) entry which is preliminary data.</text>
</comment>
<dbReference type="Proteomes" id="UP000682733">
    <property type="component" value="Unassembled WGS sequence"/>
</dbReference>
<dbReference type="AlphaFoldDB" id="A0A8S2E024"/>
<protein>
    <submittedName>
        <fullName evidence="2">Uncharacterized protein</fullName>
    </submittedName>
</protein>
<keyword evidence="1" id="KW-0472">Membrane</keyword>
<evidence type="ECO:0000313" key="2">
    <source>
        <dbReference type="EMBL" id="CAF1098136.1"/>
    </source>
</evidence>
<gene>
    <name evidence="2" type="ORF">OVA965_LOCUS19155</name>
    <name evidence="3" type="ORF">TMI583_LOCUS19168</name>
</gene>
<dbReference type="EMBL" id="CAJNOK010009775">
    <property type="protein sequence ID" value="CAF1098136.1"/>
    <property type="molecule type" value="Genomic_DNA"/>
</dbReference>
<evidence type="ECO:0000256" key="1">
    <source>
        <dbReference type="SAM" id="Phobius"/>
    </source>
</evidence>
<feature type="transmembrane region" description="Helical" evidence="1">
    <location>
        <begin position="44"/>
        <end position="64"/>
    </location>
</feature>
<name>A0A8S2E024_9BILA</name>
<dbReference type="EMBL" id="CAJOBA010009792">
    <property type="protein sequence ID" value="CAF3859543.1"/>
    <property type="molecule type" value="Genomic_DNA"/>
</dbReference>
<sequence>MKVNTWGHKMIKRRKQAHFVLLQAEPDPSVKGVIHTIASVSSRSIGWCIILVLLSIAPAVLSVVEEDKFPFITDEVMNSTPGLKPIKYTIEDYLRGE</sequence>
<dbReference type="Proteomes" id="UP000677228">
    <property type="component" value="Unassembled WGS sequence"/>
</dbReference>
<keyword evidence="1" id="KW-1133">Transmembrane helix</keyword>
<accession>A0A8S2E024</accession>
<evidence type="ECO:0000313" key="3">
    <source>
        <dbReference type="EMBL" id="CAF3859543.1"/>
    </source>
</evidence>
<proteinExistence type="predicted"/>
<evidence type="ECO:0000313" key="4">
    <source>
        <dbReference type="Proteomes" id="UP000677228"/>
    </source>
</evidence>
<organism evidence="2 4">
    <name type="scientific">Didymodactylos carnosus</name>
    <dbReference type="NCBI Taxonomy" id="1234261"/>
    <lineage>
        <taxon>Eukaryota</taxon>
        <taxon>Metazoa</taxon>
        <taxon>Spiralia</taxon>
        <taxon>Gnathifera</taxon>
        <taxon>Rotifera</taxon>
        <taxon>Eurotatoria</taxon>
        <taxon>Bdelloidea</taxon>
        <taxon>Philodinida</taxon>
        <taxon>Philodinidae</taxon>
        <taxon>Didymodactylos</taxon>
    </lineage>
</organism>
<reference evidence="2" key="1">
    <citation type="submission" date="2021-02" db="EMBL/GenBank/DDBJ databases">
        <authorList>
            <person name="Nowell W R."/>
        </authorList>
    </citation>
    <scope>NUCLEOTIDE SEQUENCE</scope>
</reference>
<keyword evidence="1" id="KW-0812">Transmembrane</keyword>